<dbReference type="PANTHER" id="PTHR10572">
    <property type="entry name" value="3-HYDROXY-3-METHYLGLUTARYL-COENZYME A REDUCTASE"/>
    <property type="match status" value="1"/>
</dbReference>
<dbReference type="EMBL" id="AZGC01000033">
    <property type="protein sequence ID" value="KRL94597.1"/>
    <property type="molecule type" value="Genomic_DNA"/>
</dbReference>
<comment type="catalytic activity">
    <reaction evidence="3">
        <text>(R)-mevalonate + 2 NAD(+) + CoA = (3S)-3-hydroxy-3-methylglutaryl-CoA + 2 NADH + 2 H(+)</text>
        <dbReference type="Rhea" id="RHEA:14833"/>
        <dbReference type="ChEBI" id="CHEBI:15378"/>
        <dbReference type="ChEBI" id="CHEBI:36464"/>
        <dbReference type="ChEBI" id="CHEBI:43074"/>
        <dbReference type="ChEBI" id="CHEBI:57287"/>
        <dbReference type="ChEBI" id="CHEBI:57540"/>
        <dbReference type="ChEBI" id="CHEBI:57945"/>
        <dbReference type="EC" id="1.1.1.88"/>
    </reaction>
</comment>
<dbReference type="OrthoDB" id="9764892at2"/>
<dbReference type="RefSeq" id="WP_056995619.1">
    <property type="nucleotide sequence ID" value="NZ_AZGC01000033.1"/>
</dbReference>
<dbReference type="GO" id="GO:0140643">
    <property type="term" value="F:hydroxymethylglutaryl-CoA reductase (NADH) activity"/>
    <property type="evidence" value="ECO:0007669"/>
    <property type="project" value="UniProtKB-EC"/>
</dbReference>
<dbReference type="GO" id="GO:0015936">
    <property type="term" value="P:coenzyme A metabolic process"/>
    <property type="evidence" value="ECO:0007669"/>
    <property type="project" value="InterPro"/>
</dbReference>
<dbReference type="InterPro" id="IPR009029">
    <property type="entry name" value="HMG_CoA_Rdtase_sub-bd_dom_sf"/>
</dbReference>
<dbReference type="InterPro" id="IPR009023">
    <property type="entry name" value="HMG_CoA_Rdtase_NAD(P)-bd_sf"/>
</dbReference>
<keyword evidence="5" id="KW-1185">Reference proteome</keyword>
<dbReference type="PANTHER" id="PTHR10572:SF24">
    <property type="entry name" value="3-HYDROXY-3-METHYLGLUTARYL-COENZYME A REDUCTASE"/>
    <property type="match status" value="1"/>
</dbReference>
<dbReference type="Gene3D" id="1.10.8.660">
    <property type="match status" value="1"/>
</dbReference>
<dbReference type="Proteomes" id="UP000051084">
    <property type="component" value="Unassembled WGS sequence"/>
</dbReference>
<dbReference type="InterPro" id="IPR023074">
    <property type="entry name" value="HMG_CoA_Rdtase_cat_sf"/>
</dbReference>
<evidence type="ECO:0000256" key="3">
    <source>
        <dbReference type="RuleBase" id="RU361219"/>
    </source>
</evidence>
<dbReference type="SUPFAM" id="SSF56542">
    <property type="entry name" value="Substrate-binding domain of HMG-CoA reductase"/>
    <property type="match status" value="1"/>
</dbReference>
<evidence type="ECO:0000256" key="2">
    <source>
        <dbReference type="ARBA" id="ARBA00023002"/>
    </source>
</evidence>
<dbReference type="CDD" id="cd00644">
    <property type="entry name" value="HMG-CoA_reductase_classII"/>
    <property type="match status" value="1"/>
</dbReference>
<keyword evidence="3" id="KW-0520">NAD</keyword>
<gene>
    <name evidence="4" type="ORF">FC21_GL001331</name>
</gene>
<dbReference type="PATRIC" id="fig|1423742.4.peg.1380"/>
<comment type="similarity">
    <text evidence="1 3">Belongs to the HMG-CoA reductase family.</text>
</comment>
<dbReference type="GO" id="GO:0004420">
    <property type="term" value="F:hydroxymethylglutaryl-CoA reductase (NADPH) activity"/>
    <property type="evidence" value="ECO:0007669"/>
    <property type="project" value="InterPro"/>
</dbReference>
<comment type="pathway">
    <text evidence="3">Metabolic intermediate metabolism; (R)-mevalonate degradation; (S)-3-hydroxy-3-methylglutaryl-CoA from (R)-mevalonate: step 1/1.</text>
</comment>
<keyword evidence="2 3" id="KW-0560">Oxidoreductase</keyword>
<dbReference type="InterPro" id="IPR002202">
    <property type="entry name" value="HMG_CoA_Rdtase"/>
</dbReference>
<evidence type="ECO:0000313" key="4">
    <source>
        <dbReference type="EMBL" id="KRL94597.1"/>
    </source>
</evidence>
<protein>
    <recommendedName>
        <fullName evidence="3">3-hydroxy-3-methylglutaryl coenzyme A reductase</fullName>
        <shortName evidence="3">HMG-CoA reductase</shortName>
        <ecNumber evidence="3">1.1.1.88</ecNumber>
    </recommendedName>
</protein>
<comment type="caution">
    <text evidence="4">The sequence shown here is derived from an EMBL/GenBank/DDBJ whole genome shotgun (WGS) entry which is preliminary data.</text>
</comment>
<dbReference type="Gene3D" id="3.90.770.10">
    <property type="entry name" value="3-hydroxy-3-methylglutaryl-coenzyme A Reductase, Chain A, domain 2"/>
    <property type="match status" value="2"/>
</dbReference>
<dbReference type="STRING" id="417373.GCA_001570685_00998"/>
<dbReference type="PROSITE" id="PS50065">
    <property type="entry name" value="HMG_COA_REDUCTASE_4"/>
    <property type="match status" value="1"/>
</dbReference>
<dbReference type="InterPro" id="IPR004553">
    <property type="entry name" value="HMG_CoA_Rdtase_bac-typ"/>
</dbReference>
<evidence type="ECO:0000313" key="5">
    <source>
        <dbReference type="Proteomes" id="UP000051084"/>
    </source>
</evidence>
<dbReference type="NCBIfam" id="TIGR00532">
    <property type="entry name" value="HMG_CoA_R_NAD"/>
    <property type="match status" value="1"/>
</dbReference>
<reference evidence="4 5" key="1">
    <citation type="journal article" date="2015" name="Genome Announc.">
        <title>Expanding the biotechnology potential of lactobacilli through comparative genomics of 213 strains and associated genera.</title>
        <authorList>
            <person name="Sun Z."/>
            <person name="Harris H.M."/>
            <person name="McCann A."/>
            <person name="Guo C."/>
            <person name="Argimon S."/>
            <person name="Zhang W."/>
            <person name="Yang X."/>
            <person name="Jeffery I.B."/>
            <person name="Cooney J.C."/>
            <person name="Kagawa T.F."/>
            <person name="Liu W."/>
            <person name="Song Y."/>
            <person name="Salvetti E."/>
            <person name="Wrobel A."/>
            <person name="Rasinkangas P."/>
            <person name="Parkhill J."/>
            <person name="Rea M.C."/>
            <person name="O'Sullivan O."/>
            <person name="Ritari J."/>
            <person name="Douillard F.P."/>
            <person name="Paul Ross R."/>
            <person name="Yang R."/>
            <person name="Briner A.E."/>
            <person name="Felis G.E."/>
            <person name="de Vos W.M."/>
            <person name="Barrangou R."/>
            <person name="Klaenhammer T.R."/>
            <person name="Caufield P.W."/>
            <person name="Cui Y."/>
            <person name="Zhang H."/>
            <person name="O'Toole P.W."/>
        </authorList>
    </citation>
    <scope>NUCLEOTIDE SEQUENCE [LARGE SCALE GENOMIC DNA]</scope>
    <source>
        <strain evidence="4 5">DSM 18793</strain>
    </source>
</reference>
<dbReference type="Pfam" id="PF00368">
    <property type="entry name" value="HMG-CoA_red"/>
    <property type="match status" value="1"/>
</dbReference>
<dbReference type="EC" id="1.1.1.88" evidence="3"/>
<sequence>MSKSWEHGFYKRSVNQRHQLLAKYRGLTEEQSQLLFSQSDDTGNQLVENYVFNYQVPEGVATGLVVNGKKYLMPMATEEPSVIAAASNGAQRVAKNGGFITTMQPRLVVGQVVLKAMTRSQVQWLQTQQATIKAIANAAKPSLVQRGGGVMEVRFRSMDDFLSVDLLINPSEAMGANSVNTMAEAVKQWLLEQDLPVLTAILSNNGQDSVQTVTARVNVRDLATMTMDGQQVATRIADLSALAQVDVYRAVTHNKGIMNGIDAALLASGNDWRANEAAAHAYASRSGQYRGLSQWQLEGDELVGTLTMPLQVGVVGGSIKVLPQSKLNYQLSQIQTAAELASVILSLGLAQNLAALRALASTGIQAGHMQLQYRALAMQVGATTAEIEPLVKLLRATPQVDTRVAERLLAQLRGE</sequence>
<organism evidence="4 5">
    <name type="scientific">Limosilactobacillus equigenerosi DSM 18793 = JCM 14505</name>
    <dbReference type="NCBI Taxonomy" id="1423742"/>
    <lineage>
        <taxon>Bacteria</taxon>
        <taxon>Bacillati</taxon>
        <taxon>Bacillota</taxon>
        <taxon>Bacilli</taxon>
        <taxon>Lactobacillales</taxon>
        <taxon>Lactobacillaceae</taxon>
        <taxon>Limosilactobacillus</taxon>
    </lineage>
</organism>
<dbReference type="SUPFAM" id="SSF55035">
    <property type="entry name" value="NAD-binding domain of HMG-CoA reductase"/>
    <property type="match status" value="1"/>
</dbReference>
<accession>A0A0R1UUJ2</accession>
<dbReference type="PRINTS" id="PR00071">
    <property type="entry name" value="HMGCOARDTASE"/>
</dbReference>
<evidence type="ECO:0000256" key="1">
    <source>
        <dbReference type="ARBA" id="ARBA00007661"/>
    </source>
</evidence>
<name>A0A0R1UUJ2_9LACO</name>
<proteinExistence type="inferred from homology"/>
<dbReference type="AlphaFoldDB" id="A0A0R1UUJ2"/>
<dbReference type="UniPathway" id="UPA00257">
    <property type="reaction ID" value="UER00367"/>
</dbReference>